<accession>A0A9D9DLX7</accession>
<comment type="caution">
    <text evidence="2">The sequence shown here is derived from an EMBL/GenBank/DDBJ whole genome shotgun (WGS) entry which is preliminary data.</text>
</comment>
<dbReference type="Pfam" id="PF12146">
    <property type="entry name" value="Hydrolase_4"/>
    <property type="match status" value="1"/>
</dbReference>
<dbReference type="EMBL" id="JADIND010000045">
    <property type="protein sequence ID" value="MBO8430149.1"/>
    <property type="molecule type" value="Genomic_DNA"/>
</dbReference>
<dbReference type="InterPro" id="IPR029058">
    <property type="entry name" value="AB_hydrolase_fold"/>
</dbReference>
<sequence length="322" mass="36303">MYVTPISFNNTNGYAYRTVSSESRHSLPVSKTTSFDTVSFQGLNLKKYNPAYKFGFRFLFESSQINSRKRFSPTISGMEGKLKEVFIPLNNKAKDKIVAYDINPENTDKYIIFFHGSSQNISNCQRIYKEILASRYAVLAPEYSGYGKNKPIKADESTLNMDIDAALNYLKNKGIKPQNIGVVGHSFGGYAAVSAVTKEPDAAFAVLISPLNSFRYEVENVMNSKRFKMPKVFLYAYKMFPNMLKPLENMLKTEERISKSPVPFYIIHSVNDNWIPVKSSQSLASRARLLKNLIILEKGGHHVDDGKLVVLGDILKKLNSSS</sequence>
<reference evidence="2" key="2">
    <citation type="journal article" date="2021" name="PeerJ">
        <title>Extensive microbial diversity within the chicken gut microbiome revealed by metagenomics and culture.</title>
        <authorList>
            <person name="Gilroy R."/>
            <person name="Ravi A."/>
            <person name="Getino M."/>
            <person name="Pursley I."/>
            <person name="Horton D.L."/>
            <person name="Alikhan N.F."/>
            <person name="Baker D."/>
            <person name="Gharbi K."/>
            <person name="Hall N."/>
            <person name="Watson M."/>
            <person name="Adriaenssens E.M."/>
            <person name="Foster-Nyarko E."/>
            <person name="Jarju S."/>
            <person name="Secka A."/>
            <person name="Antonio M."/>
            <person name="Oren A."/>
            <person name="Chaudhuri R.R."/>
            <person name="La Ragione R."/>
            <person name="Hildebrand F."/>
            <person name="Pallen M.J."/>
        </authorList>
    </citation>
    <scope>NUCLEOTIDE SEQUENCE</scope>
    <source>
        <strain evidence="2">10192</strain>
    </source>
</reference>
<feature type="domain" description="Serine aminopeptidase S33" evidence="1">
    <location>
        <begin position="107"/>
        <end position="217"/>
    </location>
</feature>
<evidence type="ECO:0000313" key="3">
    <source>
        <dbReference type="Proteomes" id="UP000823632"/>
    </source>
</evidence>
<keyword evidence="2" id="KW-0378">Hydrolase</keyword>
<organism evidence="2 3">
    <name type="scientific">Candidatus Scatousia excrementipullorum</name>
    <dbReference type="NCBI Taxonomy" id="2840936"/>
    <lineage>
        <taxon>Bacteria</taxon>
        <taxon>Candidatus Scatousia</taxon>
    </lineage>
</organism>
<evidence type="ECO:0000313" key="2">
    <source>
        <dbReference type="EMBL" id="MBO8430149.1"/>
    </source>
</evidence>
<dbReference type="InterPro" id="IPR022742">
    <property type="entry name" value="Hydrolase_4"/>
</dbReference>
<evidence type="ECO:0000259" key="1">
    <source>
        <dbReference type="Pfam" id="PF12146"/>
    </source>
</evidence>
<dbReference type="Gene3D" id="3.40.50.1820">
    <property type="entry name" value="alpha/beta hydrolase"/>
    <property type="match status" value="1"/>
</dbReference>
<dbReference type="Proteomes" id="UP000823632">
    <property type="component" value="Unassembled WGS sequence"/>
</dbReference>
<dbReference type="PANTHER" id="PTHR12277:SF81">
    <property type="entry name" value="PROTEIN ABHD13"/>
    <property type="match status" value="1"/>
</dbReference>
<gene>
    <name evidence="2" type="ORF">IAC76_02055</name>
</gene>
<dbReference type="PANTHER" id="PTHR12277">
    <property type="entry name" value="ALPHA/BETA HYDROLASE DOMAIN-CONTAINING PROTEIN"/>
    <property type="match status" value="1"/>
</dbReference>
<name>A0A9D9DLX7_9BACT</name>
<proteinExistence type="predicted"/>
<dbReference type="SUPFAM" id="SSF53474">
    <property type="entry name" value="alpha/beta-Hydrolases"/>
    <property type="match status" value="1"/>
</dbReference>
<protein>
    <submittedName>
        <fullName evidence="2">Alpha/beta hydrolase</fullName>
    </submittedName>
</protein>
<dbReference type="AlphaFoldDB" id="A0A9D9DLX7"/>
<dbReference type="GO" id="GO:0016787">
    <property type="term" value="F:hydrolase activity"/>
    <property type="evidence" value="ECO:0007669"/>
    <property type="project" value="UniProtKB-KW"/>
</dbReference>
<reference evidence="2" key="1">
    <citation type="submission" date="2020-10" db="EMBL/GenBank/DDBJ databases">
        <authorList>
            <person name="Gilroy R."/>
        </authorList>
    </citation>
    <scope>NUCLEOTIDE SEQUENCE</scope>
    <source>
        <strain evidence="2">10192</strain>
    </source>
</reference>